<evidence type="ECO:0000256" key="1">
    <source>
        <dbReference type="SAM" id="MobiDB-lite"/>
    </source>
</evidence>
<organism evidence="2 3">
    <name type="scientific">Fusibacillus kribbianus</name>
    <dbReference type="NCBI Taxonomy" id="3044208"/>
    <lineage>
        <taxon>Bacteria</taxon>
        <taxon>Bacillati</taxon>
        <taxon>Bacillota</taxon>
        <taxon>Clostridia</taxon>
        <taxon>Lachnospirales</taxon>
        <taxon>Lachnospiraceae</taxon>
        <taxon>Fusibacillus</taxon>
    </lineage>
</organism>
<feature type="region of interest" description="Disordered" evidence="1">
    <location>
        <begin position="39"/>
        <end position="65"/>
    </location>
</feature>
<name>A0AAP4B835_9FIRM</name>
<evidence type="ECO:0000313" key="3">
    <source>
        <dbReference type="Proteomes" id="UP001300383"/>
    </source>
</evidence>
<feature type="compositionally biased region" description="Low complexity" evidence="1">
    <location>
        <begin position="48"/>
        <end position="60"/>
    </location>
</feature>
<feature type="region of interest" description="Disordered" evidence="1">
    <location>
        <begin position="102"/>
        <end position="137"/>
    </location>
</feature>
<accession>A0AAP4B835</accession>
<dbReference type="EMBL" id="JASGBQ010000002">
    <property type="protein sequence ID" value="MDI9241355.1"/>
    <property type="molecule type" value="Genomic_DNA"/>
</dbReference>
<evidence type="ECO:0000313" key="2">
    <source>
        <dbReference type="EMBL" id="MDI9241355.1"/>
    </source>
</evidence>
<dbReference type="Proteomes" id="UP001300383">
    <property type="component" value="Unassembled WGS sequence"/>
</dbReference>
<proteinExistence type="predicted"/>
<keyword evidence="3" id="KW-1185">Reference proteome</keyword>
<sequence length="196" mass="20949">MKKWKLPLGKDGKGKTKTWILLLLAGILLLVIALPTDKKTETTGRNTESSSGQEAASSASKTTDQYVRAMEKRVEELLSSIEGAGKVEVMLTVESAGEVILQTDEDTEAKSERETDSAGGVGTREEQSRSSQTVLTGSGNLPYVTKELCPKVTGIVVAAEGGDNAAVKAEISEAMEALFDVPAHKIKVLKRIKEES</sequence>
<dbReference type="AlphaFoldDB" id="A0AAP4B835"/>
<comment type="caution">
    <text evidence="2">The sequence shown here is derived from an EMBL/GenBank/DDBJ whole genome shotgun (WGS) entry which is preliminary data.</text>
</comment>
<dbReference type="RefSeq" id="WP_283229864.1">
    <property type="nucleotide sequence ID" value="NZ_JASGBQ010000002.1"/>
</dbReference>
<reference evidence="2 3" key="1">
    <citation type="submission" date="2023-05" db="EMBL/GenBank/DDBJ databases">
        <title>[ruminococcus] sp. nov., isolated from a pig farm feces dump.</title>
        <authorList>
            <person name="Chang Y.-H."/>
        </authorList>
    </citation>
    <scope>NUCLEOTIDE SEQUENCE [LARGE SCALE GENOMIC DNA]</scope>
    <source>
        <strain evidence="2 3">YH-rum2234</strain>
    </source>
</reference>
<protein>
    <submittedName>
        <fullName evidence="2">Stage III sporulation protein AG</fullName>
    </submittedName>
</protein>
<gene>
    <name evidence="2" type="ORF">QJ036_02535</name>
</gene>